<keyword evidence="4" id="KW-0413">Isomerase</keyword>
<dbReference type="PIRSF" id="PIRSF016020">
    <property type="entry name" value="PHexose_mutarotase"/>
    <property type="match status" value="1"/>
</dbReference>
<dbReference type="InterPro" id="IPR011013">
    <property type="entry name" value="Gal_mutarotase_sf_dom"/>
</dbReference>
<dbReference type="GO" id="GO:0005975">
    <property type="term" value="P:carbohydrate metabolic process"/>
    <property type="evidence" value="ECO:0007669"/>
    <property type="project" value="InterPro"/>
</dbReference>
<evidence type="ECO:0000256" key="5">
    <source>
        <dbReference type="PIRSR" id="PIRSR016020-1"/>
    </source>
</evidence>
<dbReference type="Proteomes" id="UP000799428">
    <property type="component" value="Unassembled WGS sequence"/>
</dbReference>
<accession>A0A6G1KN85</accession>
<dbReference type="GO" id="GO:0030246">
    <property type="term" value="F:carbohydrate binding"/>
    <property type="evidence" value="ECO:0007669"/>
    <property type="project" value="InterPro"/>
</dbReference>
<dbReference type="InterPro" id="IPR014718">
    <property type="entry name" value="GH-type_carb-bd"/>
</dbReference>
<dbReference type="GO" id="GO:0005737">
    <property type="term" value="C:cytoplasm"/>
    <property type="evidence" value="ECO:0007669"/>
    <property type="project" value="TreeGrafter"/>
</dbReference>
<feature type="non-terminal residue" evidence="6">
    <location>
        <position position="1"/>
    </location>
</feature>
<gene>
    <name evidence="6" type="ORF">K504DRAFT_336625</name>
</gene>
<feature type="active site" evidence="5">
    <location>
        <position position="158"/>
    </location>
</feature>
<feature type="active site" evidence="5">
    <location>
        <position position="262"/>
    </location>
</feature>
<dbReference type="EC" id="5.1.3.15" evidence="3"/>
<organism evidence="6 7">
    <name type="scientific">Pleomassaria siparia CBS 279.74</name>
    <dbReference type="NCBI Taxonomy" id="1314801"/>
    <lineage>
        <taxon>Eukaryota</taxon>
        <taxon>Fungi</taxon>
        <taxon>Dikarya</taxon>
        <taxon>Ascomycota</taxon>
        <taxon>Pezizomycotina</taxon>
        <taxon>Dothideomycetes</taxon>
        <taxon>Pleosporomycetidae</taxon>
        <taxon>Pleosporales</taxon>
        <taxon>Pleomassariaceae</taxon>
        <taxon>Pleomassaria</taxon>
    </lineage>
</organism>
<comment type="catalytic activity">
    <reaction evidence="1">
        <text>alpha-D-glucose 6-phosphate = beta-D-glucose 6-phosphate</text>
        <dbReference type="Rhea" id="RHEA:16249"/>
        <dbReference type="ChEBI" id="CHEBI:58225"/>
        <dbReference type="ChEBI" id="CHEBI:58247"/>
        <dbReference type="EC" id="5.1.3.15"/>
    </reaction>
</comment>
<evidence type="ECO:0000313" key="6">
    <source>
        <dbReference type="EMBL" id="KAF2714299.1"/>
    </source>
</evidence>
<dbReference type="InterPro" id="IPR025532">
    <property type="entry name" value="G6P_1-epimerase"/>
</dbReference>
<evidence type="ECO:0000313" key="7">
    <source>
        <dbReference type="Proteomes" id="UP000799428"/>
    </source>
</evidence>
<protein>
    <recommendedName>
        <fullName evidence="3">glucose-6-phosphate 1-epimerase</fullName>
        <ecNumber evidence="3">5.1.3.15</ecNumber>
    </recommendedName>
</protein>
<dbReference type="InterPro" id="IPR008183">
    <property type="entry name" value="Aldose_1/G6P_1-epimerase"/>
</dbReference>
<dbReference type="SUPFAM" id="SSF74650">
    <property type="entry name" value="Galactose mutarotase-like"/>
    <property type="match status" value="1"/>
</dbReference>
<dbReference type="Gene3D" id="2.70.98.10">
    <property type="match status" value="1"/>
</dbReference>
<proteinExistence type="inferred from homology"/>
<dbReference type="PANTHER" id="PTHR11122:SF13">
    <property type="entry name" value="GLUCOSE-6-PHOSPHATE 1-EPIMERASE"/>
    <property type="match status" value="1"/>
</dbReference>
<evidence type="ECO:0000256" key="2">
    <source>
        <dbReference type="ARBA" id="ARBA00005866"/>
    </source>
</evidence>
<dbReference type="PANTHER" id="PTHR11122">
    <property type="entry name" value="APOSPORY-ASSOCIATED PROTEIN C-RELATED"/>
    <property type="match status" value="1"/>
</dbReference>
<reference evidence="6" key="1">
    <citation type="journal article" date="2020" name="Stud. Mycol.">
        <title>101 Dothideomycetes genomes: a test case for predicting lifestyles and emergence of pathogens.</title>
        <authorList>
            <person name="Haridas S."/>
            <person name="Albert R."/>
            <person name="Binder M."/>
            <person name="Bloem J."/>
            <person name="Labutti K."/>
            <person name="Salamov A."/>
            <person name="Andreopoulos B."/>
            <person name="Baker S."/>
            <person name="Barry K."/>
            <person name="Bills G."/>
            <person name="Bluhm B."/>
            <person name="Cannon C."/>
            <person name="Castanera R."/>
            <person name="Culley D."/>
            <person name="Daum C."/>
            <person name="Ezra D."/>
            <person name="Gonzalez J."/>
            <person name="Henrissat B."/>
            <person name="Kuo A."/>
            <person name="Liang C."/>
            <person name="Lipzen A."/>
            <person name="Lutzoni F."/>
            <person name="Magnuson J."/>
            <person name="Mondo S."/>
            <person name="Nolan M."/>
            <person name="Ohm R."/>
            <person name="Pangilinan J."/>
            <person name="Park H.-J."/>
            <person name="Ramirez L."/>
            <person name="Alfaro M."/>
            <person name="Sun H."/>
            <person name="Tritt A."/>
            <person name="Yoshinaga Y."/>
            <person name="Zwiers L.-H."/>
            <person name="Turgeon B."/>
            <person name="Goodwin S."/>
            <person name="Spatafora J."/>
            <person name="Crous P."/>
            <person name="Grigoriev I."/>
        </authorList>
    </citation>
    <scope>NUCLEOTIDE SEQUENCE</scope>
    <source>
        <strain evidence="6">CBS 279.74</strain>
    </source>
</reference>
<evidence type="ECO:0000256" key="1">
    <source>
        <dbReference type="ARBA" id="ARBA00001096"/>
    </source>
</evidence>
<dbReference type="OrthoDB" id="1659429at2759"/>
<name>A0A6G1KN85_9PLEO</name>
<dbReference type="CDD" id="cd09020">
    <property type="entry name" value="D-hex-6-P-epi_like"/>
    <property type="match status" value="1"/>
</dbReference>
<sequence length="281" mass="30792">VTVGDRTVKASLPSGDAVEIYYHGATVTSWTSSSGDSQIFLSTASVLDGSAAIRGGIPVVFPNFGTPPKNHSTSNLPSHGFARNSTWDFQGSEEEEEGAVVVMRFHLNSSMLSLDYQTKWPQSVDLAYTLTLAENSLTADLRVDNTDVEAWEFQFLLHSYMSVPDISGVTVSGLQGSTYQDKTKNYTVVTETSDAVTIVNETDRIYTPLSDEVVLNYEGDPRVTVTKNNLPDVTVWNLWETKANTTKDFAPKDAWQRYLAIEPGSVVNFTRLAPGSAWEAS</sequence>
<evidence type="ECO:0000256" key="4">
    <source>
        <dbReference type="ARBA" id="ARBA00023235"/>
    </source>
</evidence>
<dbReference type="Pfam" id="PF01263">
    <property type="entry name" value="Aldose_epim"/>
    <property type="match status" value="1"/>
</dbReference>
<dbReference type="EMBL" id="MU005764">
    <property type="protein sequence ID" value="KAF2714299.1"/>
    <property type="molecule type" value="Genomic_DNA"/>
</dbReference>
<dbReference type="GO" id="GO:0047938">
    <property type="term" value="F:glucose-6-phosphate 1-epimerase activity"/>
    <property type="evidence" value="ECO:0007669"/>
    <property type="project" value="UniProtKB-EC"/>
</dbReference>
<comment type="similarity">
    <text evidence="2">Belongs to the glucose-6-phosphate 1-epimerase family.</text>
</comment>
<feature type="non-terminal residue" evidence="6">
    <location>
        <position position="281"/>
    </location>
</feature>
<dbReference type="AlphaFoldDB" id="A0A6G1KN85"/>
<keyword evidence="7" id="KW-1185">Reference proteome</keyword>
<evidence type="ECO:0000256" key="3">
    <source>
        <dbReference type="ARBA" id="ARBA00012083"/>
    </source>
</evidence>